<comment type="function">
    <text evidence="1">Plays an important role in the de novo pathway and in the salvage pathway of purine nucleotide biosynthesis. Catalyzes the first committed step in the biosynthesis of AMP from IMP.</text>
</comment>
<dbReference type="PROSITE" id="PS01266">
    <property type="entry name" value="ADENYLOSUCCIN_SYN_1"/>
    <property type="match status" value="1"/>
</dbReference>
<keyword evidence="5 10" id="KW-0479">Metal-binding</keyword>
<accession>A0A9R1GN58</accession>
<dbReference type="OrthoDB" id="10265645at2759"/>
<comment type="pathway">
    <text evidence="10">Purine metabolism; AMP biosynthesis via de novo pathway; AMP from IMP: step 1/2.</text>
</comment>
<comment type="caution">
    <text evidence="11">The sequence shown here is derived from an EMBL/GenBank/DDBJ whole genome shotgun (WGS) entry which is preliminary data.</text>
</comment>
<dbReference type="HAMAP" id="MF_00011">
    <property type="entry name" value="Adenylosucc_synth"/>
    <property type="match status" value="1"/>
</dbReference>
<dbReference type="InterPro" id="IPR042109">
    <property type="entry name" value="Adenylosuccinate_synth_dom1"/>
</dbReference>
<dbReference type="GO" id="GO:0004019">
    <property type="term" value="F:adenylosuccinate synthase activity"/>
    <property type="evidence" value="ECO:0007669"/>
    <property type="project" value="UniProtKB-EC"/>
</dbReference>
<dbReference type="SMART" id="SM00788">
    <property type="entry name" value="Adenylsucc_synt"/>
    <property type="match status" value="1"/>
</dbReference>
<keyword evidence="7 10" id="KW-0658">Purine biosynthesis</keyword>
<keyword evidence="3 10" id="KW-0436">Ligase</keyword>
<dbReference type="EMBL" id="CM022221">
    <property type="protein sequence ID" value="KAF7050493.1"/>
    <property type="molecule type" value="Genomic_DNA"/>
</dbReference>
<evidence type="ECO:0000256" key="9">
    <source>
        <dbReference type="ARBA" id="ARBA00023134"/>
    </source>
</evidence>
<keyword evidence="9 10" id="KW-0342">GTP-binding</keyword>
<feature type="non-terminal residue" evidence="11">
    <location>
        <position position="189"/>
    </location>
</feature>
<dbReference type="Gene3D" id="1.10.300.10">
    <property type="entry name" value="Adenylosuccinate Synthetase, subunit A, domain 2"/>
    <property type="match status" value="1"/>
</dbReference>
<keyword evidence="8 10" id="KW-0460">Magnesium</keyword>
<comment type="similarity">
    <text evidence="10">Belongs to the adenylosuccinate synthetase family.</text>
</comment>
<dbReference type="InterPro" id="IPR027417">
    <property type="entry name" value="P-loop_NTPase"/>
</dbReference>
<dbReference type="PANTHER" id="PTHR11846:SF19">
    <property type="entry name" value="ADENYLOSUCCINATE SYNTHETASE 1, CHLOROPLASTIC"/>
    <property type="match status" value="1"/>
</dbReference>
<evidence type="ECO:0000313" key="11">
    <source>
        <dbReference type="EMBL" id="KAF7050493.1"/>
    </source>
</evidence>
<comment type="catalytic activity">
    <reaction evidence="10">
        <text>IMP + L-aspartate + GTP = N(6)-(1,2-dicarboxyethyl)-AMP + GDP + phosphate + 2 H(+)</text>
        <dbReference type="Rhea" id="RHEA:15753"/>
        <dbReference type="ChEBI" id="CHEBI:15378"/>
        <dbReference type="ChEBI" id="CHEBI:29991"/>
        <dbReference type="ChEBI" id="CHEBI:37565"/>
        <dbReference type="ChEBI" id="CHEBI:43474"/>
        <dbReference type="ChEBI" id="CHEBI:57567"/>
        <dbReference type="ChEBI" id="CHEBI:58053"/>
        <dbReference type="ChEBI" id="CHEBI:58189"/>
        <dbReference type="EC" id="6.3.4.4"/>
    </reaction>
</comment>
<evidence type="ECO:0000256" key="1">
    <source>
        <dbReference type="ARBA" id="ARBA00003779"/>
    </source>
</evidence>
<dbReference type="InterPro" id="IPR018220">
    <property type="entry name" value="Adenylosuccin_syn_GTP-bd"/>
</dbReference>
<dbReference type="PANTHER" id="PTHR11846">
    <property type="entry name" value="ADENYLOSUCCINATE SYNTHETASE"/>
    <property type="match status" value="1"/>
</dbReference>
<dbReference type="InterPro" id="IPR042110">
    <property type="entry name" value="Adenylosuccinate_synth_dom2"/>
</dbReference>
<comment type="function">
    <text evidence="10">Plays an important role in the de novo pathway of purine nucleotide biosynthesis.</text>
</comment>
<keyword evidence="2" id="KW-0150">Chloroplast</keyword>
<dbReference type="EC" id="6.3.4.4" evidence="10"/>
<evidence type="ECO:0000256" key="7">
    <source>
        <dbReference type="ARBA" id="ARBA00022755"/>
    </source>
</evidence>
<dbReference type="SUPFAM" id="SSF52540">
    <property type="entry name" value="P-loop containing nucleoside triphosphate hydrolases"/>
    <property type="match status" value="1"/>
</dbReference>
<dbReference type="Gene3D" id="3.40.440.10">
    <property type="entry name" value="Adenylosuccinate Synthetase, subunit A, domain 1"/>
    <property type="match status" value="1"/>
</dbReference>
<evidence type="ECO:0000256" key="2">
    <source>
        <dbReference type="ARBA" id="ARBA00022528"/>
    </source>
</evidence>
<evidence type="ECO:0000256" key="8">
    <source>
        <dbReference type="ARBA" id="ARBA00022842"/>
    </source>
</evidence>
<dbReference type="Proteomes" id="UP000815260">
    <property type="component" value="Chromosome 4B"/>
</dbReference>
<name>A0A9R1GN58_WHEAT</name>
<evidence type="ECO:0000256" key="10">
    <source>
        <dbReference type="RuleBase" id="RU000520"/>
    </source>
</evidence>
<keyword evidence="6 10" id="KW-0547">Nucleotide-binding</keyword>
<dbReference type="GO" id="GO:0006164">
    <property type="term" value="P:purine nucleotide biosynthetic process"/>
    <property type="evidence" value="ECO:0007669"/>
    <property type="project" value="UniProtKB-KW"/>
</dbReference>
<sequence>MSLSTLNHPAAAAAASGRGRSFSLAAPAPSTVRLPRRRPPAPAAASAVAVEADAAADRVSALSQVSGVLGSQWGDEGKGKLVDVLAPRFDIVARCQGGANAGHTIYNSEGKKFALHLVPSGILHEGTLCVVGNGAVIHVPGFFGEIDGLQSNGVSCDGRILVSDRAHLLFDLHQTVDGLREAELANSFI</sequence>
<reference evidence="11" key="2">
    <citation type="submission" date="2020-03" db="EMBL/GenBank/DDBJ databases">
        <title>The second near-complete assembly of the hexaploid bread wheat (Triticum aestivum) genome.</title>
        <authorList>
            <person name="Zimin A.V."/>
            <person name="Puiu D."/>
            <person name="Shumante A."/>
            <person name="Alonge M."/>
            <person name="Salzberg S.L."/>
        </authorList>
    </citation>
    <scope>NUCLEOTIDE SEQUENCE</scope>
    <source>
        <tissue evidence="11">Leaf</tissue>
    </source>
</reference>
<evidence type="ECO:0000256" key="4">
    <source>
        <dbReference type="ARBA" id="ARBA00022640"/>
    </source>
</evidence>
<gene>
    <name evidence="11" type="ORF">CFC21_058856</name>
</gene>
<reference evidence="11" key="1">
    <citation type="journal article" date="2017" name="Gigascience">
        <title>The first near-complete assembly of the hexaploid bread wheat genome, Triticum aestivum.</title>
        <authorList>
            <person name="Zimin A.V."/>
            <person name="Puiu D."/>
            <person name="Hall R."/>
            <person name="Kingan S."/>
            <person name="Clavijo B.J."/>
            <person name="Salzberg S.L."/>
        </authorList>
    </citation>
    <scope>NUCLEOTIDE SEQUENCE</scope>
    <source>
        <tissue evidence="11">Leaf</tissue>
    </source>
</reference>
<dbReference type="GO" id="GO:0005525">
    <property type="term" value="F:GTP binding"/>
    <property type="evidence" value="ECO:0007669"/>
    <property type="project" value="UniProtKB-KW"/>
</dbReference>
<protein>
    <recommendedName>
        <fullName evidence="10">Adenylosuccinate synthetase</fullName>
        <ecNumber evidence="10">6.3.4.4</ecNumber>
    </recommendedName>
</protein>
<dbReference type="Pfam" id="PF00709">
    <property type="entry name" value="Adenylsucc_synt"/>
    <property type="match status" value="1"/>
</dbReference>
<proteinExistence type="inferred from homology"/>
<dbReference type="GO" id="GO:0046872">
    <property type="term" value="F:metal ion binding"/>
    <property type="evidence" value="ECO:0007669"/>
    <property type="project" value="UniProtKB-KW"/>
</dbReference>
<keyword evidence="4" id="KW-0934">Plastid</keyword>
<dbReference type="AlphaFoldDB" id="A0A9R1GN58"/>
<organism evidence="11">
    <name type="scientific">Triticum aestivum</name>
    <name type="common">Wheat</name>
    <dbReference type="NCBI Taxonomy" id="4565"/>
    <lineage>
        <taxon>Eukaryota</taxon>
        <taxon>Viridiplantae</taxon>
        <taxon>Streptophyta</taxon>
        <taxon>Embryophyta</taxon>
        <taxon>Tracheophyta</taxon>
        <taxon>Spermatophyta</taxon>
        <taxon>Magnoliopsida</taxon>
        <taxon>Liliopsida</taxon>
        <taxon>Poales</taxon>
        <taxon>Poaceae</taxon>
        <taxon>BOP clade</taxon>
        <taxon>Pooideae</taxon>
        <taxon>Triticodae</taxon>
        <taxon>Triticeae</taxon>
        <taxon>Triticinae</taxon>
        <taxon>Triticum</taxon>
    </lineage>
</organism>
<evidence type="ECO:0000256" key="6">
    <source>
        <dbReference type="ARBA" id="ARBA00022741"/>
    </source>
</evidence>
<evidence type="ECO:0000256" key="5">
    <source>
        <dbReference type="ARBA" id="ARBA00022723"/>
    </source>
</evidence>
<dbReference type="InterPro" id="IPR001114">
    <property type="entry name" value="Adenylosuccinate_synthetase"/>
</dbReference>
<evidence type="ECO:0000256" key="3">
    <source>
        <dbReference type="ARBA" id="ARBA00022598"/>
    </source>
</evidence>